<evidence type="ECO:0000256" key="3">
    <source>
        <dbReference type="ARBA" id="ARBA00022729"/>
    </source>
</evidence>
<dbReference type="NCBIfam" id="NF041518">
    <property type="entry name" value="choice_anch_Q"/>
    <property type="match status" value="1"/>
</dbReference>
<dbReference type="InterPro" id="IPR011050">
    <property type="entry name" value="Pectin_lyase_fold/virulence"/>
</dbReference>
<proteinExistence type="predicted"/>
<sequence>MRKQPHYFQRRFLFPICAAPLLLALLGSVTAQAATYYVSLSGNDSYPGTQAQPFRNFARAISPLRPGDTLYIRGGVWTQQIDLLTPNKSGTSGNYIKIAGYPGETVTIRYADPYVASYGPIKSRGNRGYLIFENLILDGSNTTEKTNWQIRDGNHHFILRNIEIKNFRASGLFVQANDIQVINCSIHDQRTVGTSRHYGIYFNGANGVIQGNRIYNNPGGGVHAYPGPISNLIIRGNTIYNNSTKPDTTVGGILVWGSSSSNISNTQIYNNLVYKNIPSVSNSTGGILVGPYTSGTKVWNNTLYGNKGNGLQIGFNSLFATTKSTVAQNNISYGNGQANYLNAGTSTVFTNNVTTDPKFVNAPVNNFQLQPSSPAANKGVVLSSVKTDYRNLPRPKGATYDVGGYENY</sequence>
<comment type="subcellular location">
    <subcellularLocation>
        <location evidence="1">Secreted</location>
    </subcellularLocation>
</comment>
<evidence type="ECO:0000256" key="2">
    <source>
        <dbReference type="ARBA" id="ARBA00022525"/>
    </source>
</evidence>
<keyword evidence="3 4" id="KW-0732">Signal</keyword>
<evidence type="ECO:0000313" key="6">
    <source>
        <dbReference type="EMBL" id="CUS39681.1"/>
    </source>
</evidence>
<dbReference type="InterPro" id="IPR039448">
    <property type="entry name" value="Beta_helix"/>
</dbReference>
<dbReference type="GO" id="GO:0005576">
    <property type="term" value="C:extracellular region"/>
    <property type="evidence" value="ECO:0007669"/>
    <property type="project" value="UniProtKB-SubCell"/>
</dbReference>
<dbReference type="RefSeq" id="WP_176698218.1">
    <property type="nucleotide sequence ID" value="NZ_CZQA01000015.1"/>
</dbReference>
<organism evidence="6 7">
    <name type="scientific">Candidatus Nitrospira nitrosa</name>
    <dbReference type="NCBI Taxonomy" id="1742972"/>
    <lineage>
        <taxon>Bacteria</taxon>
        <taxon>Pseudomonadati</taxon>
        <taxon>Nitrospirota</taxon>
        <taxon>Nitrospiria</taxon>
        <taxon>Nitrospirales</taxon>
        <taxon>Nitrospiraceae</taxon>
        <taxon>Nitrospira</taxon>
    </lineage>
</organism>
<keyword evidence="7" id="KW-1185">Reference proteome</keyword>
<dbReference type="PANTHER" id="PTHR40088:SF2">
    <property type="entry name" value="SECRETED SUGAR HYDROLASE"/>
    <property type="match status" value="1"/>
</dbReference>
<dbReference type="EMBL" id="CZQA01000015">
    <property type="protein sequence ID" value="CUS39681.1"/>
    <property type="molecule type" value="Genomic_DNA"/>
</dbReference>
<dbReference type="InterPro" id="IPR059226">
    <property type="entry name" value="Choice_anch_Q_dom"/>
</dbReference>
<feature type="chain" id="PRO_5006624209" description="Right handed beta helix domain-containing protein" evidence="4">
    <location>
        <begin position="34"/>
        <end position="408"/>
    </location>
</feature>
<reference evidence="6 7" key="1">
    <citation type="submission" date="2015-10" db="EMBL/GenBank/DDBJ databases">
        <authorList>
            <person name="Gilbert D.G."/>
        </authorList>
    </citation>
    <scope>NUCLEOTIDE SEQUENCE [LARGE SCALE GENOMIC DNA]</scope>
    <source>
        <strain evidence="6">COMA1</strain>
    </source>
</reference>
<evidence type="ECO:0000259" key="5">
    <source>
        <dbReference type="Pfam" id="PF13229"/>
    </source>
</evidence>
<keyword evidence="2" id="KW-0964">Secreted</keyword>
<dbReference type="PANTHER" id="PTHR40088">
    <property type="entry name" value="PECTATE LYASE (EUROFUNG)"/>
    <property type="match status" value="1"/>
</dbReference>
<evidence type="ECO:0000256" key="4">
    <source>
        <dbReference type="SAM" id="SignalP"/>
    </source>
</evidence>
<dbReference type="InterPro" id="IPR052052">
    <property type="entry name" value="Polysaccharide_Lyase_9"/>
</dbReference>
<feature type="signal peptide" evidence="4">
    <location>
        <begin position="1"/>
        <end position="33"/>
    </location>
</feature>
<gene>
    <name evidence="6" type="ORF">COMA1_90006</name>
</gene>
<dbReference type="Proteomes" id="UP000199032">
    <property type="component" value="Unassembled WGS sequence"/>
</dbReference>
<feature type="domain" description="Right handed beta helix" evidence="5">
    <location>
        <begin position="171"/>
        <end position="352"/>
    </location>
</feature>
<dbReference type="InterPro" id="IPR012334">
    <property type="entry name" value="Pectin_lyas_fold"/>
</dbReference>
<evidence type="ECO:0000313" key="7">
    <source>
        <dbReference type="Proteomes" id="UP000199032"/>
    </source>
</evidence>
<dbReference type="SUPFAM" id="SSF51126">
    <property type="entry name" value="Pectin lyase-like"/>
    <property type="match status" value="1"/>
</dbReference>
<dbReference type="AlphaFoldDB" id="A0A0S4LQ67"/>
<dbReference type="InterPro" id="IPR006626">
    <property type="entry name" value="PbH1"/>
</dbReference>
<evidence type="ECO:0000256" key="1">
    <source>
        <dbReference type="ARBA" id="ARBA00004613"/>
    </source>
</evidence>
<dbReference type="Gene3D" id="2.160.20.10">
    <property type="entry name" value="Single-stranded right-handed beta-helix, Pectin lyase-like"/>
    <property type="match status" value="1"/>
</dbReference>
<name>A0A0S4LQ67_9BACT</name>
<accession>A0A0S4LQ67</accession>
<dbReference type="STRING" id="1742972.COMA1_90006"/>
<dbReference type="Pfam" id="PF13229">
    <property type="entry name" value="Beta_helix"/>
    <property type="match status" value="1"/>
</dbReference>
<dbReference type="SMART" id="SM00710">
    <property type="entry name" value="PbH1"/>
    <property type="match status" value="7"/>
</dbReference>
<protein>
    <recommendedName>
        <fullName evidence="5">Right handed beta helix domain-containing protein</fullName>
    </recommendedName>
</protein>
<dbReference type="GO" id="GO:0016837">
    <property type="term" value="F:carbon-oxygen lyase activity, acting on polysaccharides"/>
    <property type="evidence" value="ECO:0007669"/>
    <property type="project" value="TreeGrafter"/>
</dbReference>